<organism evidence="3 4">
    <name type="scientific">Schumannella soli</name>
    <dbReference type="NCBI Taxonomy" id="2590779"/>
    <lineage>
        <taxon>Bacteria</taxon>
        <taxon>Bacillati</taxon>
        <taxon>Actinomycetota</taxon>
        <taxon>Actinomycetes</taxon>
        <taxon>Micrococcales</taxon>
        <taxon>Microbacteriaceae</taxon>
        <taxon>Schumannella</taxon>
    </lineage>
</organism>
<protein>
    <submittedName>
        <fullName evidence="3">DUF4352 domain-containing protein</fullName>
    </submittedName>
</protein>
<keyword evidence="4" id="KW-1185">Reference proteome</keyword>
<proteinExistence type="predicted"/>
<dbReference type="AlphaFoldDB" id="A0A506Y1Z5"/>
<keyword evidence="2" id="KW-0812">Transmembrane</keyword>
<gene>
    <name evidence="3" type="ORF">FJ657_09540</name>
</gene>
<sequence>MARDRGRLIRRAVIGGIAGVIVVAALAIVVSGGLADDGGRRVTTYRVGERIESGNARTVVESVTLSTRRPGSGFEASDGRRWLVITVVQTNLSDAPLFVTNLRIGINYGTALDQRDTTRSIDRAAGGQAASPLPPGVPTRLWYVFDVPATAAPDDETVVGVYRADRTYGDPVFGDTGYGSPYPVGRVPVDRVEDEG</sequence>
<comment type="caution">
    <text evidence="3">The sequence shown here is derived from an EMBL/GenBank/DDBJ whole genome shotgun (WGS) entry which is preliminary data.</text>
</comment>
<dbReference type="Gene3D" id="2.60.40.1240">
    <property type="match status" value="1"/>
</dbReference>
<dbReference type="OrthoDB" id="9848698at2"/>
<keyword evidence="1" id="KW-0732">Signal</keyword>
<name>A0A506Y1Z5_9MICO</name>
<evidence type="ECO:0000313" key="3">
    <source>
        <dbReference type="EMBL" id="TPW76055.1"/>
    </source>
</evidence>
<keyword evidence="2" id="KW-0472">Membrane</keyword>
<keyword evidence="2" id="KW-1133">Transmembrane helix</keyword>
<evidence type="ECO:0000256" key="1">
    <source>
        <dbReference type="ARBA" id="ARBA00022729"/>
    </source>
</evidence>
<dbReference type="EMBL" id="VHQG01000002">
    <property type="protein sequence ID" value="TPW76055.1"/>
    <property type="molecule type" value="Genomic_DNA"/>
</dbReference>
<dbReference type="InterPro" id="IPR029050">
    <property type="entry name" value="Immunoprotect_excell_Ig-like"/>
</dbReference>
<accession>A0A506Y1Z5</accession>
<dbReference type="RefSeq" id="WP_141163412.1">
    <property type="nucleotide sequence ID" value="NZ_VHQG01000002.1"/>
</dbReference>
<feature type="transmembrane region" description="Helical" evidence="2">
    <location>
        <begin position="12"/>
        <end position="35"/>
    </location>
</feature>
<reference evidence="3 4" key="1">
    <citation type="submission" date="2019-06" db="EMBL/GenBank/DDBJ databases">
        <authorList>
            <person name="Li F."/>
        </authorList>
    </citation>
    <scope>NUCLEOTIDE SEQUENCE [LARGE SCALE GENOMIC DNA]</scope>
    <source>
        <strain evidence="3 4">10F1D-1</strain>
    </source>
</reference>
<evidence type="ECO:0000313" key="4">
    <source>
        <dbReference type="Proteomes" id="UP000316252"/>
    </source>
</evidence>
<dbReference type="Proteomes" id="UP000316252">
    <property type="component" value="Unassembled WGS sequence"/>
</dbReference>
<evidence type="ECO:0000256" key="2">
    <source>
        <dbReference type="SAM" id="Phobius"/>
    </source>
</evidence>